<evidence type="ECO:0008006" key="7">
    <source>
        <dbReference type="Google" id="ProtNLM"/>
    </source>
</evidence>
<reference evidence="4" key="3">
    <citation type="submission" date="2011-03" db="EMBL/GenBank/DDBJ databases">
        <title>Annotation of Magnaporthe poae ATCC 64411.</title>
        <authorList>
            <person name="Ma L.-J."/>
            <person name="Dead R."/>
            <person name="Young S.K."/>
            <person name="Zeng Q."/>
            <person name="Gargeya S."/>
            <person name="Fitzgerald M."/>
            <person name="Haas B."/>
            <person name="Abouelleil A."/>
            <person name="Alvarado L."/>
            <person name="Arachchi H.M."/>
            <person name="Berlin A."/>
            <person name="Brown A."/>
            <person name="Chapman S.B."/>
            <person name="Chen Z."/>
            <person name="Dunbar C."/>
            <person name="Freedman E."/>
            <person name="Gearin G."/>
            <person name="Gellesch M."/>
            <person name="Goldberg J."/>
            <person name="Griggs A."/>
            <person name="Gujja S."/>
            <person name="Heiman D."/>
            <person name="Howarth C."/>
            <person name="Larson L."/>
            <person name="Lui A."/>
            <person name="MacDonald P.J.P."/>
            <person name="Mehta T."/>
            <person name="Montmayeur A."/>
            <person name="Murphy C."/>
            <person name="Neiman D."/>
            <person name="Pearson M."/>
            <person name="Priest M."/>
            <person name="Roberts A."/>
            <person name="Saif S."/>
            <person name="Shea T."/>
            <person name="Shenoy N."/>
            <person name="Sisk P."/>
            <person name="Stolte C."/>
            <person name="Sykes S."/>
            <person name="Yandava C."/>
            <person name="Wortman J."/>
            <person name="Nusbaum C."/>
            <person name="Birren B."/>
        </authorList>
    </citation>
    <scope>NUCLEOTIDE SEQUENCE</scope>
    <source>
        <strain evidence="4">ATCC 64411</strain>
    </source>
</reference>
<evidence type="ECO:0000256" key="1">
    <source>
        <dbReference type="ARBA" id="ARBA00007785"/>
    </source>
</evidence>
<reference evidence="5" key="4">
    <citation type="journal article" date="2015" name="G3 (Bethesda)">
        <title>Genome sequences of three phytopathogenic species of the Magnaporthaceae family of fungi.</title>
        <authorList>
            <person name="Okagaki L.H."/>
            <person name="Nunes C.C."/>
            <person name="Sailsbery J."/>
            <person name="Clay B."/>
            <person name="Brown D."/>
            <person name="John T."/>
            <person name="Oh Y."/>
            <person name="Young N."/>
            <person name="Fitzgerald M."/>
            <person name="Haas B.J."/>
            <person name="Zeng Q."/>
            <person name="Young S."/>
            <person name="Adiconis X."/>
            <person name="Fan L."/>
            <person name="Levin J.Z."/>
            <person name="Mitchell T.K."/>
            <person name="Okubara P.A."/>
            <person name="Farman M.L."/>
            <person name="Kohn L.M."/>
            <person name="Birren B."/>
            <person name="Ma L.-J."/>
            <person name="Dean R.A."/>
        </authorList>
    </citation>
    <scope>NUCLEOTIDE SEQUENCE</scope>
    <source>
        <strain evidence="5">ATCC 64411 / 73-15</strain>
    </source>
</reference>
<evidence type="ECO:0000313" key="6">
    <source>
        <dbReference type="Proteomes" id="UP000011715"/>
    </source>
</evidence>
<evidence type="ECO:0000313" key="4">
    <source>
        <dbReference type="EMBL" id="KLU83364.1"/>
    </source>
</evidence>
<feature type="region of interest" description="Disordered" evidence="3">
    <location>
        <begin position="97"/>
        <end position="139"/>
    </location>
</feature>
<dbReference type="eggNOG" id="KOG4114">
    <property type="taxonomic scope" value="Eukaryota"/>
</dbReference>
<reference evidence="5" key="5">
    <citation type="submission" date="2015-06" db="UniProtKB">
        <authorList>
            <consortium name="EnsemblFungi"/>
        </authorList>
    </citation>
    <scope>IDENTIFICATION</scope>
    <source>
        <strain evidence="5">ATCC 64411</strain>
    </source>
</reference>
<dbReference type="OrthoDB" id="282149at2759"/>
<dbReference type="GO" id="GO:0005739">
    <property type="term" value="C:mitochondrion"/>
    <property type="evidence" value="ECO:0007669"/>
    <property type="project" value="TreeGrafter"/>
</dbReference>
<evidence type="ECO:0000256" key="2">
    <source>
        <dbReference type="ARBA" id="ARBA00023157"/>
    </source>
</evidence>
<accession>A0A0C4DRB8</accession>
<dbReference type="STRING" id="644358.A0A0C4DRB8"/>
<name>A0A0C4DRB8_MAGP6</name>
<reference evidence="6" key="2">
    <citation type="submission" date="2010-05" db="EMBL/GenBank/DDBJ databases">
        <title>The genome sequence of Magnaporthe poae strain ATCC 64411.</title>
        <authorList>
            <person name="Ma L.-J."/>
            <person name="Dead R."/>
            <person name="Young S."/>
            <person name="Zeng Q."/>
            <person name="Koehrsen M."/>
            <person name="Alvarado L."/>
            <person name="Berlin A."/>
            <person name="Chapman S.B."/>
            <person name="Chen Z."/>
            <person name="Freedman E."/>
            <person name="Gellesch M."/>
            <person name="Goldberg J."/>
            <person name="Griggs A."/>
            <person name="Gujja S."/>
            <person name="Heilman E.R."/>
            <person name="Heiman D."/>
            <person name="Hepburn T."/>
            <person name="Howarth C."/>
            <person name="Jen D."/>
            <person name="Larson L."/>
            <person name="Mehta T."/>
            <person name="Neiman D."/>
            <person name="Pearson M."/>
            <person name="Roberts A."/>
            <person name="Saif S."/>
            <person name="Shea T."/>
            <person name="Shenoy N."/>
            <person name="Sisk P."/>
            <person name="Stolte C."/>
            <person name="Sykes S."/>
            <person name="Walk T."/>
            <person name="White J."/>
            <person name="Yandava C."/>
            <person name="Haas B."/>
            <person name="Nusbaum C."/>
            <person name="Birren B."/>
        </authorList>
    </citation>
    <scope>NUCLEOTIDE SEQUENCE [LARGE SCALE GENOMIC DNA]</scope>
    <source>
        <strain evidence="6">ATCC 64411 / 73-15</strain>
    </source>
</reference>
<dbReference type="Proteomes" id="UP000011715">
    <property type="component" value="Unassembled WGS sequence"/>
</dbReference>
<keyword evidence="6" id="KW-1185">Reference proteome</keyword>
<dbReference type="EMBL" id="ADBL01000608">
    <property type="status" value="NOT_ANNOTATED_CDS"/>
    <property type="molecule type" value="Genomic_DNA"/>
</dbReference>
<dbReference type="PANTHER" id="PTHR28627:SF1">
    <property type="entry name" value="CYTOCHROME C OXIDASE ASSEMBLY FACTOR 5"/>
    <property type="match status" value="1"/>
</dbReference>
<dbReference type="Pfam" id="PF10203">
    <property type="entry name" value="Pet191_N"/>
    <property type="match status" value="1"/>
</dbReference>
<dbReference type="GO" id="GO:0033617">
    <property type="term" value="P:mitochondrial respiratory chain complex IV assembly"/>
    <property type="evidence" value="ECO:0007669"/>
    <property type="project" value="TreeGrafter"/>
</dbReference>
<organism evidence="5 6">
    <name type="scientific">Magnaporthiopsis poae (strain ATCC 64411 / 73-15)</name>
    <name type="common">Kentucky bluegrass fungus</name>
    <name type="synonym">Magnaporthe poae</name>
    <dbReference type="NCBI Taxonomy" id="644358"/>
    <lineage>
        <taxon>Eukaryota</taxon>
        <taxon>Fungi</taxon>
        <taxon>Dikarya</taxon>
        <taxon>Ascomycota</taxon>
        <taxon>Pezizomycotina</taxon>
        <taxon>Sordariomycetes</taxon>
        <taxon>Sordariomycetidae</taxon>
        <taxon>Magnaporthales</taxon>
        <taxon>Magnaporthaceae</taxon>
        <taxon>Magnaporthiopsis</taxon>
    </lineage>
</organism>
<dbReference type="OMA" id="GNMPVTY"/>
<dbReference type="PANTHER" id="PTHR28627">
    <property type="entry name" value="CYTOCHROME C OXIDASE ASSEMBLY FACTOR 5"/>
    <property type="match status" value="1"/>
</dbReference>
<dbReference type="EMBL" id="GL876967">
    <property type="protein sequence ID" value="KLU83364.1"/>
    <property type="molecule type" value="Genomic_DNA"/>
</dbReference>
<comment type="similarity">
    <text evidence="1">Belongs to the PET191 family.</text>
</comment>
<feature type="compositionally biased region" description="Basic and acidic residues" evidence="3">
    <location>
        <begin position="105"/>
        <end position="139"/>
    </location>
</feature>
<gene>
    <name evidence="4" type="ORF">MAPG_02426</name>
</gene>
<dbReference type="AlphaFoldDB" id="A0A0C4DRB8"/>
<evidence type="ECO:0000313" key="5">
    <source>
        <dbReference type="EnsemblFungi" id="MAPG_02426T0"/>
    </source>
</evidence>
<dbReference type="InterPro" id="IPR018793">
    <property type="entry name" value="Cyt_c_oxidase_assmbl_Pet191"/>
</dbReference>
<reference evidence="4" key="1">
    <citation type="submission" date="2010-05" db="EMBL/GenBank/DDBJ databases">
        <title>The Genome Sequence of Magnaporthe poae strain ATCC 64411.</title>
        <authorList>
            <consortium name="The Broad Institute Genome Sequencing Platform"/>
            <consortium name="Broad Institute Genome Sequencing Center for Infectious Disease"/>
            <person name="Ma L.-J."/>
            <person name="Dead R."/>
            <person name="Young S."/>
            <person name="Zeng Q."/>
            <person name="Koehrsen M."/>
            <person name="Alvarado L."/>
            <person name="Berlin A."/>
            <person name="Chapman S.B."/>
            <person name="Chen Z."/>
            <person name="Freedman E."/>
            <person name="Gellesch M."/>
            <person name="Goldberg J."/>
            <person name="Griggs A."/>
            <person name="Gujja S."/>
            <person name="Heilman E.R."/>
            <person name="Heiman D."/>
            <person name="Hepburn T."/>
            <person name="Howarth C."/>
            <person name="Jen D."/>
            <person name="Larson L."/>
            <person name="Mehta T."/>
            <person name="Neiman D."/>
            <person name="Pearson M."/>
            <person name="Roberts A."/>
            <person name="Saif S."/>
            <person name="Shea T."/>
            <person name="Shenoy N."/>
            <person name="Sisk P."/>
            <person name="Stolte C."/>
            <person name="Sykes S."/>
            <person name="Walk T."/>
            <person name="White J."/>
            <person name="Yandava C."/>
            <person name="Haas B."/>
            <person name="Nusbaum C."/>
            <person name="Birren B."/>
        </authorList>
    </citation>
    <scope>NUCLEOTIDE SEQUENCE</scope>
    <source>
        <strain evidence="4">ATCC 64411</strain>
    </source>
</reference>
<dbReference type="VEuPathDB" id="FungiDB:MAPG_02426"/>
<proteinExistence type="inferred from homology"/>
<keyword evidence="2" id="KW-1015">Disulfide bond</keyword>
<evidence type="ECO:0000256" key="3">
    <source>
        <dbReference type="SAM" id="MobiDB-lite"/>
    </source>
</evidence>
<dbReference type="EnsemblFungi" id="MAPG_02426T0">
    <property type="protein sequence ID" value="MAPG_02426T0"/>
    <property type="gene ID" value="MAPG_02426"/>
</dbReference>
<protein>
    <recommendedName>
        <fullName evidence="7">Cytochrome c oxidase assembly protein</fullName>
    </recommendedName>
</protein>
<sequence>MPSSCKEIRAALAQCLQESDCVMVQRHTAAECLRSPLAETLPTKCQQLKKGFGDCRRGMIDMRLRFRGNQPVTFKALEDTEESGKGYQLYAGKSAFAGANGKETSGNEKESEDWREAENRKYREQLEKMQQKDGQSKKA</sequence>